<dbReference type="Proteomes" id="UP000323386">
    <property type="component" value="Unassembled WGS sequence"/>
</dbReference>
<evidence type="ECO:0000313" key="3">
    <source>
        <dbReference type="Proteomes" id="UP000323386"/>
    </source>
</evidence>
<name>A0A5C3FA02_9BASI</name>
<keyword evidence="3" id="KW-1185">Reference proteome</keyword>
<proteinExistence type="predicted"/>
<evidence type="ECO:0000313" key="2">
    <source>
        <dbReference type="EMBL" id="SPO41252.1"/>
    </source>
</evidence>
<protein>
    <submittedName>
        <fullName evidence="2">Uncharacterized protein</fullName>
    </submittedName>
</protein>
<reference evidence="2 3" key="1">
    <citation type="submission" date="2018-03" db="EMBL/GenBank/DDBJ databases">
        <authorList>
            <person name="Guldener U."/>
        </authorList>
    </citation>
    <scope>NUCLEOTIDE SEQUENCE [LARGE SCALE GENOMIC DNA]</scope>
    <source>
        <strain evidence="2 3">DAOM196992</strain>
    </source>
</reference>
<dbReference type="AlphaFoldDB" id="A0A5C3FA02"/>
<dbReference type="EMBL" id="OOIP01000026">
    <property type="protein sequence ID" value="SPO41252.1"/>
    <property type="molecule type" value="Genomic_DNA"/>
</dbReference>
<organism evidence="2 3">
    <name type="scientific">Pseudozyma flocculosa</name>
    <dbReference type="NCBI Taxonomy" id="84751"/>
    <lineage>
        <taxon>Eukaryota</taxon>
        <taxon>Fungi</taxon>
        <taxon>Dikarya</taxon>
        <taxon>Basidiomycota</taxon>
        <taxon>Ustilaginomycotina</taxon>
        <taxon>Ustilaginomycetes</taxon>
        <taxon>Ustilaginales</taxon>
        <taxon>Ustilaginaceae</taxon>
        <taxon>Pseudozyma</taxon>
    </lineage>
</organism>
<evidence type="ECO:0000256" key="1">
    <source>
        <dbReference type="SAM" id="MobiDB-lite"/>
    </source>
</evidence>
<feature type="region of interest" description="Disordered" evidence="1">
    <location>
        <begin position="100"/>
        <end position="130"/>
    </location>
</feature>
<gene>
    <name evidence="2" type="ORF">PSFLO_06734</name>
</gene>
<sequence length="130" mass="14079">MSSAATLGGYLSKWACRQVYDVTLSVVHRSSPYVEFPYGQSRRPGAIRDLSLAPWARLAILAVGNPGLPTCLYHDHDPDLDSICPSTAWPSCSNPSEILADAPSSGHPLPPFRPATVPRYPAAQRSRTYG</sequence>
<accession>A0A5C3FA02</accession>